<feature type="binding site" evidence="12">
    <location>
        <begin position="214"/>
        <end position="219"/>
    </location>
    <ligand>
        <name>ATP</name>
        <dbReference type="ChEBI" id="CHEBI:30616"/>
    </ligand>
</feature>
<dbReference type="PANTHER" id="PTHR10584">
    <property type="entry name" value="SUGAR KINASE"/>
    <property type="match status" value="1"/>
</dbReference>
<proteinExistence type="inferred from homology"/>
<comment type="subunit">
    <text evidence="12">Homodimer.</text>
</comment>
<dbReference type="InterPro" id="IPR011877">
    <property type="entry name" value="Ribokinase"/>
</dbReference>
<keyword evidence="4 12" id="KW-0808">Transferase</keyword>
<feature type="binding site" evidence="12">
    <location>
        <position position="282"/>
    </location>
    <ligand>
        <name>K(+)</name>
        <dbReference type="ChEBI" id="CHEBI:29103"/>
    </ligand>
</feature>
<comment type="similarity">
    <text evidence="1">Belongs to the carbohydrate kinase pfkB family.</text>
</comment>
<feature type="binding site" evidence="12">
    <location>
        <begin position="33"/>
        <end position="37"/>
    </location>
    <ligand>
        <name>substrate</name>
    </ligand>
</feature>
<comment type="function">
    <text evidence="12">Catalyzes the phosphorylation of ribose at O-5 in a reaction requiring ATP and magnesium. The resulting D-ribose-5-phosphate can then be used either for sythesis of nucleotides, histidine, and tryptophan, or as a component of the pentose phosphate pathway.</text>
</comment>
<comment type="pathway">
    <text evidence="13">Carbohydrate metabolism; D-tagatose 6-phosphate degradation; D-glyceraldehyde 3-phosphate and glycerone phosphate from D-tagatose 6-phosphate: step 1/2.</text>
</comment>
<comment type="caution">
    <text evidence="12">Lacks conserved residue(s) required for the propagation of feature annotation.</text>
</comment>
<evidence type="ECO:0000256" key="1">
    <source>
        <dbReference type="ARBA" id="ARBA00005380"/>
    </source>
</evidence>
<evidence type="ECO:0000313" key="15">
    <source>
        <dbReference type="EMBL" id="HJB37194.1"/>
    </source>
</evidence>
<feature type="domain" description="Carbohydrate kinase PfkB" evidence="14">
    <location>
        <begin position="2"/>
        <end position="289"/>
    </location>
</feature>
<evidence type="ECO:0000256" key="4">
    <source>
        <dbReference type="ARBA" id="ARBA00022679"/>
    </source>
</evidence>
<name>A0A9D2LXU6_9FIRM</name>
<dbReference type="InterPro" id="IPR011611">
    <property type="entry name" value="PfkB_dom"/>
</dbReference>
<evidence type="ECO:0000256" key="2">
    <source>
        <dbReference type="ARBA" id="ARBA00012035"/>
    </source>
</evidence>
<dbReference type="InterPro" id="IPR017583">
    <property type="entry name" value="Tagatose/fructose_Pkinase"/>
</dbReference>
<keyword evidence="5 12" id="KW-0479">Metal-binding</keyword>
<dbReference type="GO" id="GO:0046872">
    <property type="term" value="F:metal ion binding"/>
    <property type="evidence" value="ECO:0007669"/>
    <property type="project" value="UniProtKB-KW"/>
</dbReference>
<evidence type="ECO:0000256" key="12">
    <source>
        <dbReference type="HAMAP-Rule" id="MF_01987"/>
    </source>
</evidence>
<evidence type="ECO:0000256" key="10">
    <source>
        <dbReference type="ARBA" id="ARBA00022958"/>
    </source>
</evidence>
<feature type="binding site" evidence="12">
    <location>
        <begin position="5"/>
        <end position="7"/>
    </location>
    <ligand>
        <name>substrate</name>
    </ligand>
</feature>
<dbReference type="GO" id="GO:0009024">
    <property type="term" value="F:tagatose-6-phosphate kinase activity"/>
    <property type="evidence" value="ECO:0007669"/>
    <property type="project" value="UniProtKB-EC"/>
</dbReference>
<feature type="binding site" evidence="12">
    <location>
        <position position="133"/>
    </location>
    <ligand>
        <name>substrate</name>
    </ligand>
</feature>
<comment type="activity regulation">
    <text evidence="12">Activated by a monovalent cation that binds near, but not in, the active site. The most likely occupant of the site in vivo is potassium. Ion binding induces a conformational change that may alter substrate affinity.</text>
</comment>
<keyword evidence="11 12" id="KW-0119">Carbohydrate metabolism</keyword>
<comment type="pathway">
    <text evidence="12">Carbohydrate metabolism; D-ribose degradation; D-ribose 5-phosphate from beta-D-ribopyranose: step 2/2.</text>
</comment>
<accession>A0A9D2LXU6</accession>
<evidence type="ECO:0000256" key="9">
    <source>
        <dbReference type="ARBA" id="ARBA00022842"/>
    </source>
</evidence>
<gene>
    <name evidence="12 15" type="primary">rbsK</name>
    <name evidence="15" type="ORF">H9942_03900</name>
</gene>
<dbReference type="SUPFAM" id="SSF53613">
    <property type="entry name" value="Ribokinase-like"/>
    <property type="match status" value="1"/>
</dbReference>
<dbReference type="InterPro" id="IPR029056">
    <property type="entry name" value="Ribokinase-like"/>
</dbReference>
<feature type="active site" description="Proton acceptor" evidence="12">
    <location>
        <position position="246"/>
    </location>
</feature>
<protein>
    <recommendedName>
        <fullName evidence="3 12">Ribokinase</fullName>
        <shortName evidence="12">RK</shortName>
        <ecNumber evidence="2 12">2.7.1.15</ecNumber>
    </recommendedName>
</protein>
<feature type="binding site" evidence="12">
    <location>
        <position position="280"/>
    </location>
    <ligand>
        <name>K(+)</name>
        <dbReference type="ChEBI" id="CHEBI:29103"/>
    </ligand>
</feature>
<dbReference type="HAMAP" id="MF_01987">
    <property type="entry name" value="Ribokinase"/>
    <property type="match status" value="1"/>
</dbReference>
<dbReference type="GO" id="GO:0005829">
    <property type="term" value="C:cytosol"/>
    <property type="evidence" value="ECO:0007669"/>
    <property type="project" value="TreeGrafter"/>
</dbReference>
<organism evidence="15 16">
    <name type="scientific">Candidatus Acutalibacter ornithocaccae</name>
    <dbReference type="NCBI Taxonomy" id="2838416"/>
    <lineage>
        <taxon>Bacteria</taxon>
        <taxon>Bacillati</taxon>
        <taxon>Bacillota</taxon>
        <taxon>Clostridia</taxon>
        <taxon>Eubacteriales</taxon>
        <taxon>Acutalibacteraceae</taxon>
        <taxon>Acutalibacter</taxon>
    </lineage>
</organism>
<evidence type="ECO:0000256" key="6">
    <source>
        <dbReference type="ARBA" id="ARBA00022741"/>
    </source>
</evidence>
<keyword evidence="10 12" id="KW-0630">Potassium</keyword>
<evidence type="ECO:0000256" key="8">
    <source>
        <dbReference type="ARBA" id="ARBA00022840"/>
    </source>
</evidence>
<dbReference type="Proteomes" id="UP000824214">
    <property type="component" value="Unassembled WGS sequence"/>
</dbReference>
<dbReference type="PRINTS" id="PR00990">
    <property type="entry name" value="RIBOKINASE"/>
</dbReference>
<dbReference type="EMBL" id="DWXZ01000074">
    <property type="protein sequence ID" value="HJB37194.1"/>
    <property type="molecule type" value="Genomic_DNA"/>
</dbReference>
<comment type="subcellular location">
    <subcellularLocation>
        <location evidence="12">Cytoplasm</location>
    </subcellularLocation>
</comment>
<keyword evidence="9 12" id="KW-0460">Magnesium</keyword>
<comment type="caution">
    <text evidence="15">The sequence shown here is derived from an EMBL/GenBank/DDBJ whole genome shotgun (WGS) entry which is preliminary data.</text>
</comment>
<comment type="similarity">
    <text evidence="13">Belongs to the carbohydrate kinase PfkB family. LacC subfamily.</text>
</comment>
<keyword evidence="6 12" id="KW-0547">Nucleotide-binding</keyword>
<feature type="binding site" evidence="12">
    <location>
        <position position="271"/>
    </location>
    <ligand>
        <name>ATP</name>
        <dbReference type="ChEBI" id="CHEBI:30616"/>
    </ligand>
</feature>
<dbReference type="PANTHER" id="PTHR10584:SF166">
    <property type="entry name" value="RIBOKINASE"/>
    <property type="match status" value="1"/>
</dbReference>
<feature type="binding site" evidence="12">
    <location>
        <position position="277"/>
    </location>
    <ligand>
        <name>K(+)</name>
        <dbReference type="ChEBI" id="CHEBI:29103"/>
    </ligand>
</feature>
<dbReference type="AlphaFoldDB" id="A0A9D2LXU6"/>
<comment type="similarity">
    <text evidence="12">Belongs to the carbohydrate kinase PfkB family. Ribokinase subfamily.</text>
</comment>
<feature type="binding site" evidence="12">
    <location>
        <position position="286"/>
    </location>
    <ligand>
        <name>K(+)</name>
        <dbReference type="ChEBI" id="CHEBI:29103"/>
    </ligand>
</feature>
<sequence>MGSLNLDTSITLERMPQPGETIAAQGISLHPGGKGANQAFALGRLGCPVAMVGAVGQDAAGDTLLESLQAAGVDCSCVARREVPTGQAFITVDSAGENAIIILAGANSTVSPADVEKLRPLLAQADCLVLQLEIPLETVMAAAKLARSLGKVVILDPAPAPGPLPGELLALCDYLKPNETEVALLTGLPTATVEQCETAARRLLAQGVGTVLVSLGAKGALAVTPQEALLVAPPQVKAVDTTSAGDCFTAAFALRLVEGETSLQAALEFANTAAALTASRPGAQASIPARDEVEALLAAR</sequence>
<feature type="binding site" evidence="12">
    <location>
        <position position="240"/>
    </location>
    <ligand>
        <name>K(+)</name>
        <dbReference type="ChEBI" id="CHEBI:29103"/>
    </ligand>
</feature>
<feature type="binding site" evidence="12">
    <location>
        <position position="246"/>
    </location>
    <ligand>
        <name>substrate</name>
    </ligand>
</feature>
<comment type="catalytic activity">
    <reaction evidence="12">
        <text>D-ribose + ATP = D-ribose 5-phosphate + ADP + H(+)</text>
        <dbReference type="Rhea" id="RHEA:13697"/>
        <dbReference type="ChEBI" id="CHEBI:15378"/>
        <dbReference type="ChEBI" id="CHEBI:30616"/>
        <dbReference type="ChEBI" id="CHEBI:47013"/>
        <dbReference type="ChEBI" id="CHEBI:78346"/>
        <dbReference type="ChEBI" id="CHEBI:456216"/>
        <dbReference type="EC" id="2.7.1.15"/>
    </reaction>
</comment>
<feature type="binding site" evidence="12">
    <location>
        <position position="178"/>
    </location>
    <ligand>
        <name>ATP</name>
        <dbReference type="ChEBI" id="CHEBI:30616"/>
    </ligand>
</feature>
<dbReference type="Gene3D" id="3.40.1190.20">
    <property type="match status" value="1"/>
</dbReference>
<evidence type="ECO:0000256" key="11">
    <source>
        <dbReference type="ARBA" id="ARBA00023277"/>
    </source>
</evidence>
<dbReference type="InterPro" id="IPR002139">
    <property type="entry name" value="Ribo/fructo_kinase"/>
</dbReference>
<keyword evidence="12" id="KW-0963">Cytoplasm</keyword>
<reference evidence="15" key="2">
    <citation type="submission" date="2021-04" db="EMBL/GenBank/DDBJ databases">
        <authorList>
            <person name="Gilroy R."/>
        </authorList>
    </citation>
    <scope>NUCLEOTIDE SEQUENCE</scope>
    <source>
        <strain evidence="15">ChiBcolR8-3208</strain>
    </source>
</reference>
<feature type="binding site" evidence="12">
    <location>
        <position position="242"/>
    </location>
    <ligand>
        <name>K(+)</name>
        <dbReference type="ChEBI" id="CHEBI:29103"/>
    </ligand>
</feature>
<dbReference type="PIRSF" id="PIRSF000535">
    <property type="entry name" value="1PFK/6PFK/LacC"/>
    <property type="match status" value="1"/>
</dbReference>
<dbReference type="GO" id="GO:0005524">
    <property type="term" value="F:ATP binding"/>
    <property type="evidence" value="ECO:0007669"/>
    <property type="project" value="UniProtKB-UniRule"/>
</dbReference>
<keyword evidence="13" id="KW-0423">Lactose metabolism</keyword>
<reference evidence="15" key="1">
    <citation type="journal article" date="2021" name="PeerJ">
        <title>Extensive microbial diversity within the chicken gut microbiome revealed by metagenomics and culture.</title>
        <authorList>
            <person name="Gilroy R."/>
            <person name="Ravi A."/>
            <person name="Getino M."/>
            <person name="Pursley I."/>
            <person name="Horton D.L."/>
            <person name="Alikhan N.F."/>
            <person name="Baker D."/>
            <person name="Gharbi K."/>
            <person name="Hall N."/>
            <person name="Watson M."/>
            <person name="Adriaenssens E.M."/>
            <person name="Foster-Nyarko E."/>
            <person name="Jarju S."/>
            <person name="Secka A."/>
            <person name="Antonio M."/>
            <person name="Oren A."/>
            <person name="Chaudhuri R.R."/>
            <person name="La Ragione R."/>
            <person name="Hildebrand F."/>
            <person name="Pallen M.J."/>
        </authorList>
    </citation>
    <scope>NUCLEOTIDE SEQUENCE</scope>
    <source>
        <strain evidence="15">ChiBcolR8-3208</strain>
    </source>
</reference>
<comment type="catalytic activity">
    <reaction evidence="13">
        <text>D-tagatofuranose 6-phosphate + ATP = D-tagatofuranose 1,6-bisphosphate + ADP + H(+)</text>
        <dbReference type="Rhea" id="RHEA:12420"/>
        <dbReference type="ChEBI" id="CHEBI:15378"/>
        <dbReference type="ChEBI" id="CHEBI:30616"/>
        <dbReference type="ChEBI" id="CHEBI:58694"/>
        <dbReference type="ChEBI" id="CHEBI:58695"/>
        <dbReference type="ChEBI" id="CHEBI:456216"/>
        <dbReference type="EC" id="2.7.1.144"/>
    </reaction>
</comment>
<evidence type="ECO:0000256" key="13">
    <source>
        <dbReference type="PIRNR" id="PIRNR000535"/>
    </source>
</evidence>
<feature type="binding site" evidence="12">
    <location>
        <begin position="245"/>
        <end position="246"/>
    </location>
    <ligand>
        <name>ATP</name>
        <dbReference type="ChEBI" id="CHEBI:30616"/>
    </ligand>
</feature>
<evidence type="ECO:0000256" key="3">
    <source>
        <dbReference type="ARBA" id="ARBA00016943"/>
    </source>
</evidence>
<keyword evidence="7 12" id="KW-0418">Kinase</keyword>
<dbReference type="Pfam" id="PF00294">
    <property type="entry name" value="PfkB"/>
    <property type="match status" value="1"/>
</dbReference>
<dbReference type="PROSITE" id="PS00584">
    <property type="entry name" value="PFKB_KINASES_2"/>
    <property type="match status" value="1"/>
</dbReference>
<dbReference type="InterPro" id="IPR002173">
    <property type="entry name" value="Carboh/pur_kinase_PfkB_CS"/>
</dbReference>
<dbReference type="GO" id="GO:0005988">
    <property type="term" value="P:lactose metabolic process"/>
    <property type="evidence" value="ECO:0007669"/>
    <property type="project" value="UniProtKB-KW"/>
</dbReference>
<dbReference type="CDD" id="cd01174">
    <property type="entry name" value="ribokinase"/>
    <property type="match status" value="1"/>
</dbReference>
<evidence type="ECO:0000256" key="5">
    <source>
        <dbReference type="ARBA" id="ARBA00022723"/>
    </source>
</evidence>
<keyword evidence="8 12" id="KW-0067">ATP-binding</keyword>
<dbReference type="PROSITE" id="PS00583">
    <property type="entry name" value="PFKB_KINASES_1"/>
    <property type="match status" value="1"/>
</dbReference>
<comment type="cofactor">
    <cofactor evidence="12">
        <name>Mg(2+)</name>
        <dbReference type="ChEBI" id="CHEBI:18420"/>
    </cofactor>
    <text evidence="12">Requires a divalent cation, most likely magnesium in vivo, as an electrophilic catalyst to aid phosphoryl group transfer. It is the chelate of the metal and the nucleotide that is the actual substrate.</text>
</comment>
<dbReference type="GO" id="GO:0004747">
    <property type="term" value="F:ribokinase activity"/>
    <property type="evidence" value="ECO:0007669"/>
    <property type="project" value="UniProtKB-UniRule"/>
</dbReference>
<evidence type="ECO:0000313" key="16">
    <source>
        <dbReference type="Proteomes" id="UP000824214"/>
    </source>
</evidence>
<evidence type="ECO:0000259" key="14">
    <source>
        <dbReference type="Pfam" id="PF00294"/>
    </source>
</evidence>
<evidence type="ECO:0000256" key="7">
    <source>
        <dbReference type="ARBA" id="ARBA00022777"/>
    </source>
</evidence>
<dbReference type="NCBIfam" id="TIGR02152">
    <property type="entry name" value="D_ribokin_bact"/>
    <property type="match status" value="1"/>
</dbReference>
<dbReference type="EC" id="2.7.1.15" evidence="2 12"/>
<dbReference type="GO" id="GO:0019303">
    <property type="term" value="P:D-ribose catabolic process"/>
    <property type="evidence" value="ECO:0007669"/>
    <property type="project" value="UniProtKB-UniRule"/>
</dbReference>